<organism evidence="2 3">
    <name type="scientific">Dendryphion nanum</name>
    <dbReference type="NCBI Taxonomy" id="256645"/>
    <lineage>
        <taxon>Eukaryota</taxon>
        <taxon>Fungi</taxon>
        <taxon>Dikarya</taxon>
        <taxon>Ascomycota</taxon>
        <taxon>Pezizomycotina</taxon>
        <taxon>Dothideomycetes</taxon>
        <taxon>Pleosporomycetidae</taxon>
        <taxon>Pleosporales</taxon>
        <taxon>Torulaceae</taxon>
        <taxon>Dendryphion</taxon>
    </lineage>
</organism>
<feature type="chain" id="PRO_5040425321" evidence="1">
    <location>
        <begin position="21"/>
        <end position="140"/>
    </location>
</feature>
<accession>A0A9P9I8H6</accession>
<feature type="signal peptide" evidence="1">
    <location>
        <begin position="1"/>
        <end position="20"/>
    </location>
</feature>
<keyword evidence="1" id="KW-0732">Signal</keyword>
<dbReference type="AlphaFoldDB" id="A0A9P9I8H6"/>
<protein>
    <submittedName>
        <fullName evidence="2">Uncharacterized protein</fullName>
    </submittedName>
</protein>
<proteinExistence type="predicted"/>
<evidence type="ECO:0000256" key="1">
    <source>
        <dbReference type="SAM" id="SignalP"/>
    </source>
</evidence>
<comment type="caution">
    <text evidence="2">The sequence shown here is derived from an EMBL/GenBank/DDBJ whole genome shotgun (WGS) entry which is preliminary data.</text>
</comment>
<dbReference type="Proteomes" id="UP000700596">
    <property type="component" value="Unassembled WGS sequence"/>
</dbReference>
<reference evidence="2" key="1">
    <citation type="journal article" date="2021" name="Nat. Commun.">
        <title>Genetic determinants of endophytism in the Arabidopsis root mycobiome.</title>
        <authorList>
            <person name="Mesny F."/>
            <person name="Miyauchi S."/>
            <person name="Thiergart T."/>
            <person name="Pickel B."/>
            <person name="Atanasova L."/>
            <person name="Karlsson M."/>
            <person name="Huettel B."/>
            <person name="Barry K.W."/>
            <person name="Haridas S."/>
            <person name="Chen C."/>
            <person name="Bauer D."/>
            <person name="Andreopoulos W."/>
            <person name="Pangilinan J."/>
            <person name="LaButti K."/>
            <person name="Riley R."/>
            <person name="Lipzen A."/>
            <person name="Clum A."/>
            <person name="Drula E."/>
            <person name="Henrissat B."/>
            <person name="Kohler A."/>
            <person name="Grigoriev I.V."/>
            <person name="Martin F.M."/>
            <person name="Hacquard S."/>
        </authorList>
    </citation>
    <scope>NUCLEOTIDE SEQUENCE</scope>
    <source>
        <strain evidence="2">MPI-CAGE-CH-0243</strain>
    </source>
</reference>
<dbReference type="EMBL" id="JAGMWT010000028">
    <property type="protein sequence ID" value="KAH7110374.1"/>
    <property type="molecule type" value="Genomic_DNA"/>
</dbReference>
<evidence type="ECO:0000313" key="2">
    <source>
        <dbReference type="EMBL" id="KAH7110374.1"/>
    </source>
</evidence>
<sequence length="140" mass="15572">MAPISSLLAFTLSHITLASSAIVPYLTVETEQAATCRRYADIISYVGFGISRSTFNITCWTNSTMQNENGRTREGQSLVWAWTPLNDSWPPELQGSYPAVGPNGKPHKRGCWVNEEELKLADVYLPNTIEYCGKAPHHQV</sequence>
<keyword evidence="3" id="KW-1185">Reference proteome</keyword>
<dbReference type="OrthoDB" id="3724232at2759"/>
<name>A0A9P9I8H6_9PLEO</name>
<evidence type="ECO:0000313" key="3">
    <source>
        <dbReference type="Proteomes" id="UP000700596"/>
    </source>
</evidence>
<gene>
    <name evidence="2" type="ORF">B0J11DRAFT_599536</name>
</gene>